<name>A0ABD0LWI8_9CAEN</name>
<evidence type="ECO:0000256" key="1">
    <source>
        <dbReference type="SAM" id="MobiDB-lite"/>
    </source>
</evidence>
<accession>A0ABD0LWI8</accession>
<organism evidence="2 3">
    <name type="scientific">Batillaria attramentaria</name>
    <dbReference type="NCBI Taxonomy" id="370345"/>
    <lineage>
        <taxon>Eukaryota</taxon>
        <taxon>Metazoa</taxon>
        <taxon>Spiralia</taxon>
        <taxon>Lophotrochozoa</taxon>
        <taxon>Mollusca</taxon>
        <taxon>Gastropoda</taxon>
        <taxon>Caenogastropoda</taxon>
        <taxon>Sorbeoconcha</taxon>
        <taxon>Cerithioidea</taxon>
        <taxon>Batillariidae</taxon>
        <taxon>Batillaria</taxon>
    </lineage>
</organism>
<comment type="caution">
    <text evidence="2">The sequence shown here is derived from an EMBL/GenBank/DDBJ whole genome shotgun (WGS) entry which is preliminary data.</text>
</comment>
<proteinExistence type="predicted"/>
<protein>
    <submittedName>
        <fullName evidence="2">Uncharacterized protein</fullName>
    </submittedName>
</protein>
<feature type="region of interest" description="Disordered" evidence="1">
    <location>
        <begin position="105"/>
        <end position="137"/>
    </location>
</feature>
<dbReference type="Proteomes" id="UP001519460">
    <property type="component" value="Unassembled WGS sequence"/>
</dbReference>
<reference evidence="2 3" key="1">
    <citation type="journal article" date="2023" name="Sci. Data">
        <title>Genome assembly of the Korean intertidal mud-creeper Batillaria attramentaria.</title>
        <authorList>
            <person name="Patra A.K."/>
            <person name="Ho P.T."/>
            <person name="Jun S."/>
            <person name="Lee S.J."/>
            <person name="Kim Y."/>
            <person name="Won Y.J."/>
        </authorList>
    </citation>
    <scope>NUCLEOTIDE SEQUENCE [LARGE SCALE GENOMIC DNA]</scope>
    <source>
        <strain evidence="2">Wonlab-2016</strain>
    </source>
</reference>
<gene>
    <name evidence="2" type="ORF">BaRGS_00005258</name>
</gene>
<dbReference type="AlphaFoldDB" id="A0ABD0LWI8"/>
<feature type="region of interest" description="Disordered" evidence="1">
    <location>
        <begin position="33"/>
        <end position="76"/>
    </location>
</feature>
<dbReference type="EMBL" id="JACVVK020000020">
    <property type="protein sequence ID" value="KAK7503337.1"/>
    <property type="molecule type" value="Genomic_DNA"/>
</dbReference>
<keyword evidence="3" id="KW-1185">Reference proteome</keyword>
<sequence length="137" mass="15383">MNIAGPKVNVFRWSDFPIVSELQRLSTTTPARNIGGCGVGREDKGWGGGLSLRRHGRPGFTPAASEAPKSHPDRQTFTEIDRVEYHHHTAHWDWPWAQVSFPINHESKRHSSPHQHTATDHEGRASGPNRHPAYGRD</sequence>
<evidence type="ECO:0000313" key="2">
    <source>
        <dbReference type="EMBL" id="KAK7503337.1"/>
    </source>
</evidence>
<evidence type="ECO:0000313" key="3">
    <source>
        <dbReference type="Proteomes" id="UP001519460"/>
    </source>
</evidence>